<proteinExistence type="predicted"/>
<reference evidence="1" key="1">
    <citation type="submission" date="2016-10" db="EMBL/GenBank/DDBJ databases">
        <title>Sequence of Gallionella enrichment culture.</title>
        <authorList>
            <person name="Poehlein A."/>
            <person name="Muehling M."/>
            <person name="Daniel R."/>
        </authorList>
    </citation>
    <scope>NUCLEOTIDE SEQUENCE</scope>
</reference>
<dbReference type="Gene3D" id="1.10.287.500">
    <property type="entry name" value="Helix hairpin bin"/>
    <property type="match status" value="1"/>
</dbReference>
<evidence type="ECO:0000313" key="1">
    <source>
        <dbReference type="EMBL" id="OIR02903.1"/>
    </source>
</evidence>
<organism evidence="1">
    <name type="scientific">mine drainage metagenome</name>
    <dbReference type="NCBI Taxonomy" id="410659"/>
    <lineage>
        <taxon>unclassified sequences</taxon>
        <taxon>metagenomes</taxon>
        <taxon>ecological metagenomes</taxon>
    </lineage>
</organism>
<dbReference type="EMBL" id="MLJW01000071">
    <property type="protein sequence ID" value="OIR02903.1"/>
    <property type="molecule type" value="Genomic_DNA"/>
</dbReference>
<comment type="caution">
    <text evidence="1">The sequence shown here is derived from an EMBL/GenBank/DDBJ whole genome shotgun (WGS) entry which is preliminary data.</text>
</comment>
<accession>A0A1J5S3S8</accession>
<protein>
    <recommendedName>
        <fullName evidence="2">Chemotaxis protein</fullName>
    </recommendedName>
</protein>
<sequence>MQTTILLSGAIDKLSISFMAVHEAVTKQQQVLDSLMAIHHFKQEEVDLLDNLTKEIGNEVNSAVTAMQFQDMTSQLLTRTIRRVNGLRDLLQELATHGNEMDPSHEHDEIAKFLDDMSHSLHVGSHALSGGLRRSVDQQNMVTGDVDLF</sequence>
<dbReference type="AlphaFoldDB" id="A0A1J5S3S8"/>
<evidence type="ECO:0008006" key="2">
    <source>
        <dbReference type="Google" id="ProtNLM"/>
    </source>
</evidence>
<name>A0A1J5S3S8_9ZZZZ</name>
<dbReference type="SUPFAM" id="SSF75708">
    <property type="entry name" value="Chemotaxis phosphatase CheZ"/>
    <property type="match status" value="1"/>
</dbReference>
<gene>
    <name evidence="1" type="ORF">GALL_151110</name>
</gene>